<dbReference type="GO" id="GO:0031177">
    <property type="term" value="F:phosphopantetheine binding"/>
    <property type="evidence" value="ECO:0007669"/>
    <property type="project" value="InterPro"/>
</dbReference>
<keyword evidence="7" id="KW-0804">Transcription</keyword>
<evidence type="ECO:0000256" key="9">
    <source>
        <dbReference type="SAM" id="MobiDB-lite"/>
    </source>
</evidence>
<feature type="domain" description="Carrier" evidence="11">
    <location>
        <begin position="1340"/>
        <end position="1421"/>
    </location>
</feature>
<dbReference type="Gene3D" id="3.40.50.720">
    <property type="entry name" value="NAD(P)-binding Rossmann-like Domain"/>
    <property type="match status" value="1"/>
</dbReference>
<dbReference type="PROSITE" id="PS00463">
    <property type="entry name" value="ZN2_CY6_FUNGAL_1"/>
    <property type="match status" value="1"/>
</dbReference>
<dbReference type="Pfam" id="PF07993">
    <property type="entry name" value="NAD_binding_4"/>
    <property type="match status" value="1"/>
</dbReference>
<evidence type="ECO:0000259" key="10">
    <source>
        <dbReference type="PROSITE" id="PS50048"/>
    </source>
</evidence>
<feature type="region of interest" description="Disordered" evidence="9">
    <location>
        <begin position="92"/>
        <end position="160"/>
    </location>
</feature>
<dbReference type="Pfam" id="PF23562">
    <property type="entry name" value="AMP-binding_C_3"/>
    <property type="match status" value="1"/>
</dbReference>
<dbReference type="GO" id="GO:0008270">
    <property type="term" value="F:zinc ion binding"/>
    <property type="evidence" value="ECO:0007669"/>
    <property type="project" value="InterPro"/>
</dbReference>
<dbReference type="GO" id="GO:0045944">
    <property type="term" value="P:positive regulation of transcription by RNA polymerase II"/>
    <property type="evidence" value="ECO:0007669"/>
    <property type="project" value="TreeGrafter"/>
</dbReference>
<dbReference type="Pfam" id="PF00550">
    <property type="entry name" value="PP-binding"/>
    <property type="match status" value="1"/>
</dbReference>
<evidence type="ECO:0000256" key="8">
    <source>
        <dbReference type="ARBA" id="ARBA00023242"/>
    </source>
</evidence>
<dbReference type="Gene3D" id="3.30.300.30">
    <property type="match status" value="1"/>
</dbReference>
<feature type="domain" description="Zn(2)-C6 fungal-type" evidence="10">
    <location>
        <begin position="57"/>
        <end position="86"/>
    </location>
</feature>
<dbReference type="Pfam" id="PF00501">
    <property type="entry name" value="AMP-binding"/>
    <property type="match status" value="1"/>
</dbReference>
<feature type="region of interest" description="Disordered" evidence="9">
    <location>
        <begin position="1"/>
        <end position="25"/>
    </location>
</feature>
<dbReference type="GO" id="GO:0006351">
    <property type="term" value="P:DNA-templated transcription"/>
    <property type="evidence" value="ECO:0007669"/>
    <property type="project" value="InterPro"/>
</dbReference>
<dbReference type="InterPro" id="IPR009081">
    <property type="entry name" value="PP-bd_ACP"/>
</dbReference>
<evidence type="ECO:0000256" key="2">
    <source>
        <dbReference type="ARBA" id="ARBA00022450"/>
    </source>
</evidence>
<dbReference type="PROSITE" id="PS00455">
    <property type="entry name" value="AMP_BINDING"/>
    <property type="match status" value="1"/>
</dbReference>
<accession>A0A8H4GIF4</accession>
<dbReference type="Gene3D" id="4.10.240.10">
    <property type="entry name" value="Zn(2)-C6 fungal-type DNA-binding domain"/>
    <property type="match status" value="1"/>
</dbReference>
<dbReference type="CDD" id="cd00067">
    <property type="entry name" value="GAL4"/>
    <property type="match status" value="1"/>
</dbReference>
<keyword evidence="8" id="KW-0539">Nucleus</keyword>
<dbReference type="InterPro" id="IPR001138">
    <property type="entry name" value="Zn2Cys6_DnaBD"/>
</dbReference>
<evidence type="ECO:0000259" key="11">
    <source>
        <dbReference type="PROSITE" id="PS50075"/>
    </source>
</evidence>
<evidence type="ECO:0000256" key="1">
    <source>
        <dbReference type="ARBA" id="ARBA00004123"/>
    </source>
</evidence>
<dbReference type="PANTHER" id="PTHR47540">
    <property type="entry name" value="THIAMINE REPRESSIBLE GENES REGULATORY PROTEIN THI5"/>
    <property type="match status" value="1"/>
</dbReference>
<dbReference type="Pfam" id="PF00172">
    <property type="entry name" value="Zn_clus"/>
    <property type="match status" value="1"/>
</dbReference>
<dbReference type="InterPro" id="IPR036291">
    <property type="entry name" value="NAD(P)-bd_dom_sf"/>
</dbReference>
<dbReference type="SUPFAM" id="SSF57701">
    <property type="entry name" value="Zn2/Cys6 DNA-binding domain"/>
    <property type="match status" value="1"/>
</dbReference>
<dbReference type="GO" id="GO:0005634">
    <property type="term" value="C:nucleus"/>
    <property type="evidence" value="ECO:0007669"/>
    <property type="project" value="UniProtKB-SubCell"/>
</dbReference>
<keyword evidence="6" id="KW-0238">DNA-binding</keyword>
<dbReference type="InterPro" id="IPR036864">
    <property type="entry name" value="Zn2-C6_fun-type_DNA-bd_sf"/>
</dbReference>
<dbReference type="SMART" id="SM00906">
    <property type="entry name" value="Fungal_trans"/>
    <property type="match status" value="1"/>
</dbReference>
<feature type="compositionally biased region" description="Acidic residues" evidence="9">
    <location>
        <begin position="420"/>
        <end position="435"/>
    </location>
</feature>
<dbReference type="SMART" id="SM00823">
    <property type="entry name" value="PKS_PP"/>
    <property type="match status" value="1"/>
</dbReference>
<feature type="region of interest" description="Disordered" evidence="9">
    <location>
        <begin position="420"/>
        <end position="441"/>
    </location>
</feature>
<organism evidence="12 13">
    <name type="scientific">Aspergillus fumigatiaffinis</name>
    <dbReference type="NCBI Taxonomy" id="340414"/>
    <lineage>
        <taxon>Eukaryota</taxon>
        <taxon>Fungi</taxon>
        <taxon>Dikarya</taxon>
        <taxon>Ascomycota</taxon>
        <taxon>Pezizomycotina</taxon>
        <taxon>Eurotiomycetes</taxon>
        <taxon>Eurotiomycetidae</taxon>
        <taxon>Eurotiales</taxon>
        <taxon>Aspergillaceae</taxon>
        <taxon>Aspergillus</taxon>
        <taxon>Aspergillus subgen. Fumigati</taxon>
    </lineage>
</organism>
<dbReference type="Gene3D" id="3.40.50.12780">
    <property type="entry name" value="N-terminal domain of ligase-like"/>
    <property type="match status" value="1"/>
</dbReference>
<dbReference type="Pfam" id="PF04082">
    <property type="entry name" value="Fungal_trans"/>
    <property type="match status" value="1"/>
</dbReference>
<dbReference type="Gene3D" id="1.10.1200.10">
    <property type="entry name" value="ACP-like"/>
    <property type="match status" value="1"/>
</dbReference>
<dbReference type="PROSITE" id="PS50048">
    <property type="entry name" value="ZN2_CY6_FUNGAL_2"/>
    <property type="match status" value="1"/>
</dbReference>
<evidence type="ECO:0000256" key="7">
    <source>
        <dbReference type="ARBA" id="ARBA00023163"/>
    </source>
</evidence>
<dbReference type="OrthoDB" id="429813at2759"/>
<dbReference type="InterPro" id="IPR000873">
    <property type="entry name" value="AMP-dep_synth/lig_dom"/>
</dbReference>
<gene>
    <name evidence="12" type="ORF">CNMCM6805_004012</name>
</gene>
<keyword evidence="3" id="KW-0597">Phosphoprotein</keyword>
<reference evidence="12" key="1">
    <citation type="journal article" date="2020" name="bioRxiv">
        <title>Genomic and phenotypic heterogeneity of clinical isolates of the human pathogens Aspergillus fumigatus, Aspergillus lentulus and Aspergillus fumigatiaffinis.</title>
        <authorList>
            <person name="dos Santos R.A.C."/>
            <person name="Steenwyk J.L."/>
            <person name="Rivero-Menendez O."/>
            <person name="Mead M.E."/>
            <person name="Silva L.P."/>
            <person name="Bastos R.W."/>
            <person name="Alastruey-Izquierdo A."/>
            <person name="Goldman G.H."/>
            <person name="Rokas A."/>
        </authorList>
    </citation>
    <scope>NUCLEOTIDE SEQUENCE</scope>
    <source>
        <strain evidence="12">CNM-CM6805</strain>
    </source>
</reference>
<dbReference type="GO" id="GO:0000981">
    <property type="term" value="F:DNA-binding transcription factor activity, RNA polymerase II-specific"/>
    <property type="evidence" value="ECO:0007669"/>
    <property type="project" value="InterPro"/>
</dbReference>
<dbReference type="SMART" id="SM00066">
    <property type="entry name" value="GAL4"/>
    <property type="match status" value="1"/>
</dbReference>
<dbReference type="PANTHER" id="PTHR47540:SF3">
    <property type="entry name" value="ZN(II)2CYS6 TRANSCRIPTION FACTOR (EUROFUNG)"/>
    <property type="match status" value="1"/>
</dbReference>
<evidence type="ECO:0000256" key="6">
    <source>
        <dbReference type="ARBA" id="ARBA00023125"/>
    </source>
</evidence>
<dbReference type="SUPFAM" id="SSF47336">
    <property type="entry name" value="ACP-like"/>
    <property type="match status" value="1"/>
</dbReference>
<protein>
    <submittedName>
        <fullName evidence="12">Uncharacterized protein</fullName>
    </submittedName>
</protein>
<dbReference type="SUPFAM" id="SSF51735">
    <property type="entry name" value="NAD(P)-binding Rossmann-fold domains"/>
    <property type="match status" value="1"/>
</dbReference>
<comment type="subcellular location">
    <subcellularLocation>
        <location evidence="1">Nucleus</location>
    </subcellularLocation>
</comment>
<keyword evidence="13" id="KW-1185">Reference proteome</keyword>
<dbReference type="InterPro" id="IPR051711">
    <property type="entry name" value="Stress_Response_Reg"/>
</dbReference>
<dbReference type="EMBL" id="JAAAPX010000218">
    <property type="protein sequence ID" value="KAF4226807.1"/>
    <property type="molecule type" value="Genomic_DNA"/>
</dbReference>
<dbReference type="Proteomes" id="UP000653565">
    <property type="component" value="Unassembled WGS sequence"/>
</dbReference>
<evidence type="ECO:0000313" key="13">
    <source>
        <dbReference type="Proteomes" id="UP000653565"/>
    </source>
</evidence>
<sequence length="1827" mass="203143">MRASLMNGVRTQLSPGNDSVGGISTDGLLLAGQKRKASDSSSPAAKGPVQRQKITRACDYCKEKKTRCTGTLPCMRCTRLSLRCEYNAAYSRGLPPDPLPAPPSSSSLVNYADEDHVRRGTRTARSSISQRSSRESPRTGVGLRPQHDRAGSEVSLRGSPEPVVTDFEGNYLGPASGVSFLNRVWSRLHQDESSAIPGELQDESVSRNTSVFKFGDKPYSNYREAGFTLPAFEKALELVGIYFDFSIVTYRFLHRGSVVEWLKQIYADNICFANPPTGVMVARTAIILMIFAVGTLYEEQRPGDPGEFRNESERWYAASRWASSMESGPPRLESVQARLGQCLYLLSSSRANECWYTFGTALQLVTALGLHRKWPAKMSKHSNSYLEQQLRKRIFWSAYTLDKYLSVMFGRPRLLHDEDTDQELPDEINDEDILEEDPRRRTGSPDCMMIASVLHYRLGRILGEISRQLYTISPHTQDSPLETAARLASDLEKWKQTAPPLFNSVRATSLIPPLCRQSQVLQLAYSHATIHATRSFLLNDFTDLSRRPSVPHPIVSSHVRKCIDAAEDVMKLVDSLAKQGVLIQSFWFTHYVCFCAIIVVYIHIIQQHRLASNPDTASPRSVEDSGYLHSLFSLAETCQQHLAEATRKNCPSRRYSIILEELRREVHRQMGSPIQPESPENSHGNLRSNHVRGKETLMVGQGRATPAHVEQPAPMYTNATVHQPAPGSTQSPNFLEGPVGNSEDFGILDNLEGSIWWAQLDSWRCDGSSPLGYESERCTSISALTRQEDLDASLRLSDSKIIGRYRKVRPEVSDREPMTVDELVRHRASLPPSQQPVISYPRTGIDYVDYPLRQLDVFAFRVAKAIAALAPPRATSAEKPAVIALLGPSDLNYLVMLLALTKLGHAGLLLSTRISVEAYVSLLEKTHAKHIFIHSSFRETAAEIKQRIPNLMVDEIPTQEHYDYAITEDVDTYLTPQLDPEAESKHIAWIIHSSGSTGLPKPIFQTQSAVIKNYAGNMNMTGFITLPLYHNHGLSCLFRAVHSCKSLRLYNAELPLTKQYLLDIMRSHEFEIFYGVPYALKLLAESSEGIAVLAKLKAVMFGGSACPDSLGDRLVENGVNLISHYGTTETGQLMTSFRPPEDKGWDWVRPSEQVKNYLAFEERSPGIFELIVLDGWPSKVLSNRPDGSYATKDIFLKHPTMEAYKYYARLDDTIVLVNGEKVNPLDLEGRVRQHDAVSEAVVFGAGKACIGLVVIRAPGTDTISDEELIEAIWPAVTRANETMPAFGQLSKSMVRVLLADTQYPRTDKGTVIRQAFYRAFSNLIEEAYEAEDASTGTLTLSEAELKDFLREQLQGLLPLKKGQALTDDADFFTLGMDSLQATQLRSVLLKTLDTKGQKLGLNVAFEHPTINALARYLNGLSSGVSGGAVPVEEQMSALISKYSQFEQHRPVPNGLKGRYIVVTGATGSLGSHVAAKVSALEDVQKVYCLVRASSTIEAYDRLLKSLRARNVYAAMSDTARSKLVALPSDLSQPTLGLESSTYYTMTSEVTDIIHCAWSVNFNMQLSSFEKDSIAGLKHLIDLCLKAQRPTPASFNFCSSASTVFNTAGPDIPEALPKDLTFAQRMGYAQSKLVGEHICTHAAQQTGIRARVHRIGQVIGDQTHGIWNSTEAIPLMLQCAKTIGALPALDESPLWLPVDTVAGTVVDISLSSEPVVQPEQVFNIVSPHPFHWTRDLLPYLRAAGLEFEVLEQRAWVARLRQSNPDPAVNPPIKLVEFFAGKYDTDAPRRVKNWHTEKARDVSRTLAESRPLSQELVSKIVDYFCKECW</sequence>
<dbReference type="InterPro" id="IPR013120">
    <property type="entry name" value="FAR_NAD-bd"/>
</dbReference>
<dbReference type="PROSITE" id="PS50075">
    <property type="entry name" value="CARRIER"/>
    <property type="match status" value="1"/>
</dbReference>
<dbReference type="InterPro" id="IPR045851">
    <property type="entry name" value="AMP-bd_C_sf"/>
</dbReference>
<proteinExistence type="predicted"/>
<dbReference type="CDD" id="cd12148">
    <property type="entry name" value="fungal_TF_MHR"/>
    <property type="match status" value="1"/>
</dbReference>
<dbReference type="InterPro" id="IPR036736">
    <property type="entry name" value="ACP-like_sf"/>
</dbReference>
<dbReference type="InterPro" id="IPR020806">
    <property type="entry name" value="PKS_PP-bd"/>
</dbReference>
<keyword evidence="4" id="KW-0479">Metal-binding</keyword>
<evidence type="ECO:0000256" key="3">
    <source>
        <dbReference type="ARBA" id="ARBA00022553"/>
    </source>
</evidence>
<dbReference type="GO" id="GO:0043565">
    <property type="term" value="F:sequence-specific DNA binding"/>
    <property type="evidence" value="ECO:0007669"/>
    <property type="project" value="TreeGrafter"/>
</dbReference>
<keyword evidence="5" id="KW-0805">Transcription regulation</keyword>
<dbReference type="InterPro" id="IPR020845">
    <property type="entry name" value="AMP-binding_CS"/>
</dbReference>
<dbReference type="InterPro" id="IPR007219">
    <property type="entry name" value="XnlR_reg_dom"/>
</dbReference>
<evidence type="ECO:0000256" key="4">
    <source>
        <dbReference type="ARBA" id="ARBA00022723"/>
    </source>
</evidence>
<name>A0A8H4GIF4_9EURO</name>
<keyword evidence="2" id="KW-0596">Phosphopantetheine</keyword>
<evidence type="ECO:0000256" key="5">
    <source>
        <dbReference type="ARBA" id="ARBA00023015"/>
    </source>
</evidence>
<dbReference type="SUPFAM" id="SSF56801">
    <property type="entry name" value="Acetyl-CoA synthetase-like"/>
    <property type="match status" value="1"/>
</dbReference>
<reference evidence="12" key="2">
    <citation type="submission" date="2020-04" db="EMBL/GenBank/DDBJ databases">
        <authorList>
            <person name="Santos R.A.C."/>
            <person name="Steenwyk J.L."/>
            <person name="Rivero-Menendez O."/>
            <person name="Mead M.E."/>
            <person name="Silva L.P."/>
            <person name="Bastos R.W."/>
            <person name="Alastruey-Izquierdo A."/>
            <person name="Goldman G.H."/>
            <person name="Rokas A."/>
        </authorList>
    </citation>
    <scope>NUCLEOTIDE SEQUENCE</scope>
    <source>
        <strain evidence="12">CNM-CM6805</strain>
    </source>
</reference>
<dbReference type="InterPro" id="IPR042099">
    <property type="entry name" value="ANL_N_sf"/>
</dbReference>
<evidence type="ECO:0000313" key="12">
    <source>
        <dbReference type="EMBL" id="KAF4226807.1"/>
    </source>
</evidence>
<comment type="caution">
    <text evidence="12">The sequence shown here is derived from an EMBL/GenBank/DDBJ whole genome shotgun (WGS) entry which is preliminary data.</text>
</comment>